<accession>A0A1H7SE81</accession>
<name>A0A1H7SE81_OLID1</name>
<proteinExistence type="predicted"/>
<sequence length="132" mass="15141">MDLEELLAAQAGDDGQTPKKESPLKSLKTDLNFYKDSIKEVAIEIMAEGLSQYPIFVAHQHEVSLGELILDRNELGTQWTIQASTLEEFIEKGVILKNRKDHFIKTYKRPEDYMCLFVVVPEGANFVFFPYK</sequence>
<feature type="region of interest" description="Disordered" evidence="1">
    <location>
        <begin position="1"/>
        <end position="22"/>
    </location>
</feature>
<dbReference type="STRING" id="407022.SAMN05661044_03163"/>
<organism evidence="2 3">
    <name type="scientific">Olivibacter domesticus</name>
    <name type="common">Pseudosphingobacterium domesticum</name>
    <dbReference type="NCBI Taxonomy" id="407022"/>
    <lineage>
        <taxon>Bacteria</taxon>
        <taxon>Pseudomonadati</taxon>
        <taxon>Bacteroidota</taxon>
        <taxon>Sphingobacteriia</taxon>
        <taxon>Sphingobacteriales</taxon>
        <taxon>Sphingobacteriaceae</taxon>
        <taxon>Olivibacter</taxon>
    </lineage>
</organism>
<dbReference type="Proteomes" id="UP000199421">
    <property type="component" value="Unassembled WGS sequence"/>
</dbReference>
<keyword evidence="3" id="KW-1185">Reference proteome</keyword>
<dbReference type="RefSeq" id="WP_093326310.1">
    <property type="nucleotide sequence ID" value="NZ_FOAF01000003.1"/>
</dbReference>
<gene>
    <name evidence="2" type="ORF">SAMN05661044_03163</name>
</gene>
<evidence type="ECO:0000313" key="3">
    <source>
        <dbReference type="Proteomes" id="UP000199421"/>
    </source>
</evidence>
<reference evidence="3" key="1">
    <citation type="submission" date="2016-10" db="EMBL/GenBank/DDBJ databases">
        <authorList>
            <person name="Varghese N."/>
            <person name="Submissions S."/>
        </authorList>
    </citation>
    <scope>NUCLEOTIDE SEQUENCE [LARGE SCALE GENOMIC DNA]</scope>
    <source>
        <strain evidence="3">DSM 18733</strain>
    </source>
</reference>
<dbReference type="OrthoDB" id="880708at2"/>
<evidence type="ECO:0000256" key="1">
    <source>
        <dbReference type="SAM" id="MobiDB-lite"/>
    </source>
</evidence>
<dbReference type="AlphaFoldDB" id="A0A1H7SE81"/>
<protein>
    <submittedName>
        <fullName evidence="2">Uncharacterized protein</fullName>
    </submittedName>
</protein>
<dbReference type="EMBL" id="FOAF01000003">
    <property type="protein sequence ID" value="SEL70034.1"/>
    <property type="molecule type" value="Genomic_DNA"/>
</dbReference>
<evidence type="ECO:0000313" key="2">
    <source>
        <dbReference type="EMBL" id="SEL70034.1"/>
    </source>
</evidence>